<dbReference type="InParanoid" id="G9N5X7"/>
<evidence type="ECO:0000313" key="4">
    <source>
        <dbReference type="Proteomes" id="UP000007115"/>
    </source>
</evidence>
<sequence>MSQSSSLASAITSNRWSADETLFFIGLLFELRVEKGPNSDNSIYTREAFQDILVKLNAQYPEFTYELETLERKYQYFRKLWAVFTDAKKLKGTTWDSCTGRVAMNRENEAKIIERHGQYGRRVVICGLIVGHGVTIETWKEIFQPSGVPLGRYIREAGDAVGFAQARVEARATRAAARKRKRTPENNEATDSLPAFSGLVGKGEREQPPSQSRRSSRMSGSSSSGTAAKRPRNEEEPTPLQRVICEITTKLLSNDKPRTYVHIIPSRIEGPVDTEKALHSCFALTEERGTAFVNKLADWIRQDPMNVLTWNALPSKEARDAWLAHIIKEDL</sequence>
<dbReference type="OMA" id="VICEITT"/>
<comment type="caution">
    <text evidence="3">The sequence shown here is derived from an EMBL/GenBank/DDBJ whole genome shotgun (WGS) entry which is preliminary data.</text>
</comment>
<dbReference type="InterPro" id="IPR024752">
    <property type="entry name" value="Myb/SANT-like_dom"/>
</dbReference>
<dbReference type="RefSeq" id="XP_013952365.1">
    <property type="nucleotide sequence ID" value="XM_014096890.1"/>
</dbReference>
<dbReference type="HOGENOM" id="CLU_070151_0_0_1"/>
<organism evidence="3 4">
    <name type="scientific">Hypocrea virens (strain Gv29-8 / FGSC 10586)</name>
    <name type="common">Gliocladium virens</name>
    <name type="synonym">Trichoderma virens</name>
    <dbReference type="NCBI Taxonomy" id="413071"/>
    <lineage>
        <taxon>Eukaryota</taxon>
        <taxon>Fungi</taxon>
        <taxon>Dikarya</taxon>
        <taxon>Ascomycota</taxon>
        <taxon>Pezizomycotina</taxon>
        <taxon>Sordariomycetes</taxon>
        <taxon>Hypocreomycetidae</taxon>
        <taxon>Hypocreales</taxon>
        <taxon>Hypocreaceae</taxon>
        <taxon>Trichoderma</taxon>
    </lineage>
</organism>
<feature type="domain" description="Myb/SANT-like" evidence="2">
    <location>
        <begin position="15"/>
        <end position="103"/>
    </location>
</feature>
<evidence type="ECO:0000313" key="3">
    <source>
        <dbReference type="EMBL" id="EHK18168.1"/>
    </source>
</evidence>
<evidence type="ECO:0000256" key="1">
    <source>
        <dbReference type="SAM" id="MobiDB-lite"/>
    </source>
</evidence>
<dbReference type="VEuPathDB" id="FungiDB:TRIVIDRAFT_226279"/>
<protein>
    <recommendedName>
        <fullName evidence="2">Myb/SANT-like domain-containing protein</fullName>
    </recommendedName>
</protein>
<reference evidence="3 4" key="1">
    <citation type="journal article" date="2011" name="Genome Biol.">
        <title>Comparative genome sequence analysis underscores mycoparasitism as the ancestral life style of Trichoderma.</title>
        <authorList>
            <person name="Kubicek C.P."/>
            <person name="Herrera-Estrella A."/>
            <person name="Seidl-Seiboth V."/>
            <person name="Martinez D.A."/>
            <person name="Druzhinina I.S."/>
            <person name="Thon M."/>
            <person name="Zeilinger S."/>
            <person name="Casas-Flores S."/>
            <person name="Horwitz B.A."/>
            <person name="Mukherjee P.K."/>
            <person name="Mukherjee M."/>
            <person name="Kredics L."/>
            <person name="Alcaraz L.D."/>
            <person name="Aerts A."/>
            <person name="Antal Z."/>
            <person name="Atanasova L."/>
            <person name="Cervantes-Badillo M.G."/>
            <person name="Challacombe J."/>
            <person name="Chertkov O."/>
            <person name="McCluskey K."/>
            <person name="Coulpier F."/>
            <person name="Deshpande N."/>
            <person name="von Doehren H."/>
            <person name="Ebbole D.J."/>
            <person name="Esquivel-Naranjo E.U."/>
            <person name="Fekete E."/>
            <person name="Flipphi M."/>
            <person name="Glaser F."/>
            <person name="Gomez-Rodriguez E.Y."/>
            <person name="Gruber S."/>
            <person name="Han C."/>
            <person name="Henrissat B."/>
            <person name="Hermosa R."/>
            <person name="Hernandez-Onate M."/>
            <person name="Karaffa L."/>
            <person name="Kosti I."/>
            <person name="Le Crom S."/>
            <person name="Lindquist E."/>
            <person name="Lucas S."/>
            <person name="Luebeck M."/>
            <person name="Luebeck P.S."/>
            <person name="Margeot A."/>
            <person name="Metz B."/>
            <person name="Misra M."/>
            <person name="Nevalainen H."/>
            <person name="Omann M."/>
            <person name="Packer N."/>
            <person name="Perrone G."/>
            <person name="Uresti-Rivera E.E."/>
            <person name="Salamov A."/>
            <person name="Schmoll M."/>
            <person name="Seiboth B."/>
            <person name="Shapiro H."/>
            <person name="Sukno S."/>
            <person name="Tamayo-Ramos J.A."/>
            <person name="Tisch D."/>
            <person name="Wiest A."/>
            <person name="Wilkinson H.H."/>
            <person name="Zhang M."/>
            <person name="Coutinho P.M."/>
            <person name="Kenerley C.M."/>
            <person name="Monte E."/>
            <person name="Baker S.E."/>
            <person name="Grigoriev I.V."/>
        </authorList>
    </citation>
    <scope>NUCLEOTIDE SEQUENCE [LARGE SCALE GENOMIC DNA]</scope>
    <source>
        <strain evidence="4">Gv29-8 / FGSC 10586</strain>
    </source>
</reference>
<dbReference type="GeneID" id="25792016"/>
<accession>G9N5X7</accession>
<evidence type="ECO:0000259" key="2">
    <source>
        <dbReference type="Pfam" id="PF12776"/>
    </source>
</evidence>
<dbReference type="Proteomes" id="UP000007115">
    <property type="component" value="Unassembled WGS sequence"/>
</dbReference>
<proteinExistence type="predicted"/>
<dbReference type="STRING" id="413071.G9N5X7"/>
<dbReference type="EMBL" id="ABDF02000087">
    <property type="protein sequence ID" value="EHK18168.1"/>
    <property type="molecule type" value="Genomic_DNA"/>
</dbReference>
<dbReference type="OrthoDB" id="4950153at2759"/>
<feature type="compositionally biased region" description="Low complexity" evidence="1">
    <location>
        <begin position="208"/>
        <end position="225"/>
    </location>
</feature>
<name>G9N5X7_HYPVG</name>
<dbReference type="eggNOG" id="ENOG502RM2R">
    <property type="taxonomic scope" value="Eukaryota"/>
</dbReference>
<keyword evidence="4" id="KW-1185">Reference proteome</keyword>
<feature type="region of interest" description="Disordered" evidence="1">
    <location>
        <begin position="174"/>
        <end position="241"/>
    </location>
</feature>
<gene>
    <name evidence="3" type="ORF">TRIVIDRAFT_226279</name>
</gene>
<dbReference type="AlphaFoldDB" id="G9N5X7"/>
<dbReference type="Pfam" id="PF12776">
    <property type="entry name" value="Myb_DNA-bind_3"/>
    <property type="match status" value="1"/>
</dbReference>